<dbReference type="RefSeq" id="WP_000893486.1">
    <property type="nucleotide sequence ID" value="NZ_CP068719.1"/>
</dbReference>
<sequence>MLERILHFFMWGEIIKVEENCYSIKKDAEIVSECEEIILPPILNKLKPYSSMWKLIAIGMYACTIKGNRFGI</sequence>
<accession>A0A9W7QG45</accession>
<name>A0A9W7QG45_BACCE</name>
<dbReference type="AlphaFoldDB" id="A0A9W7QG45"/>
<gene>
    <name evidence="1" type="ORF">F8172_15115</name>
</gene>
<proteinExistence type="predicted"/>
<protein>
    <submittedName>
        <fullName evidence="1">Uncharacterized protein</fullName>
    </submittedName>
</protein>
<evidence type="ECO:0000313" key="1">
    <source>
        <dbReference type="EMBL" id="KAB2395216.1"/>
    </source>
</evidence>
<comment type="caution">
    <text evidence="1">The sequence shown here is derived from an EMBL/GenBank/DDBJ whole genome shotgun (WGS) entry which is preliminary data.</text>
</comment>
<dbReference type="Proteomes" id="UP000475765">
    <property type="component" value="Unassembled WGS sequence"/>
</dbReference>
<organism evidence="1 2">
    <name type="scientific">Bacillus cereus</name>
    <dbReference type="NCBI Taxonomy" id="1396"/>
    <lineage>
        <taxon>Bacteria</taxon>
        <taxon>Bacillati</taxon>
        <taxon>Bacillota</taxon>
        <taxon>Bacilli</taxon>
        <taxon>Bacillales</taxon>
        <taxon>Bacillaceae</taxon>
        <taxon>Bacillus</taxon>
        <taxon>Bacillus cereus group</taxon>
    </lineage>
</organism>
<dbReference type="EMBL" id="WBPP01000018">
    <property type="protein sequence ID" value="KAB2395216.1"/>
    <property type="molecule type" value="Genomic_DNA"/>
</dbReference>
<reference evidence="1 2" key="1">
    <citation type="submission" date="2019-10" db="EMBL/GenBank/DDBJ databases">
        <title>Bacillus from the desert of Cuatro Cinegas, Coahuila.</title>
        <authorList>
            <person name="Olmedo-Alvarez G."/>
            <person name="Saldana S."/>
            <person name="Barcelo D."/>
        </authorList>
    </citation>
    <scope>NUCLEOTIDE SEQUENCE [LARGE SCALE GENOMIC DNA]</scope>
    <source>
        <strain evidence="1 2">CH417_13T</strain>
    </source>
</reference>
<evidence type="ECO:0000313" key="2">
    <source>
        <dbReference type="Proteomes" id="UP000475765"/>
    </source>
</evidence>